<comment type="caution">
    <text evidence="15">The sequence shown here is derived from an EMBL/GenBank/DDBJ whole genome shotgun (WGS) entry which is preliminary data.</text>
</comment>
<dbReference type="Gene3D" id="3.30.450.40">
    <property type="match status" value="1"/>
</dbReference>
<evidence type="ECO:0000259" key="10">
    <source>
        <dbReference type="PROSITE" id="PS50046"/>
    </source>
</evidence>
<dbReference type="Proteomes" id="UP001464891">
    <property type="component" value="Unassembled WGS sequence"/>
</dbReference>
<dbReference type="SMART" id="SM00388">
    <property type="entry name" value="HisKA"/>
    <property type="match status" value="1"/>
</dbReference>
<feature type="coiled-coil region" evidence="9">
    <location>
        <begin position="393"/>
        <end position="427"/>
    </location>
</feature>
<dbReference type="SMART" id="SM00448">
    <property type="entry name" value="REC"/>
    <property type="match status" value="1"/>
</dbReference>
<dbReference type="SUPFAM" id="SSF55781">
    <property type="entry name" value="GAF domain-like"/>
    <property type="match status" value="1"/>
</dbReference>
<dbReference type="Pfam" id="PF00072">
    <property type="entry name" value="Response_reg"/>
    <property type="match status" value="1"/>
</dbReference>
<dbReference type="PROSITE" id="PS50112">
    <property type="entry name" value="PAS"/>
    <property type="match status" value="1"/>
</dbReference>
<dbReference type="InterPro" id="IPR003018">
    <property type="entry name" value="GAF"/>
</dbReference>
<dbReference type="SUPFAM" id="SSF52172">
    <property type="entry name" value="CheY-like"/>
    <property type="match status" value="1"/>
</dbReference>
<evidence type="ECO:0000313" key="15">
    <source>
        <dbReference type="EMBL" id="MEP0818377.1"/>
    </source>
</evidence>
<dbReference type="SMART" id="SM00387">
    <property type="entry name" value="HATPase_c"/>
    <property type="match status" value="1"/>
</dbReference>
<sequence>MAGTHNFGLVALSVAIAAVSATLWLTVQAKKPFSSLRQKLTIALRNWLADSSSSHLGIQQQALPATELQPAATALKINQGFLDQIFDRAADPIFVKDQQHRWILVNDAFCQIMGYPREGLLGKSDYDFLAQAEAGRIWDDDNLVLTTGLEHETEETLTDRAGIVRTLLTKKISFTDAAGNPALLGIMRDITERKQMELALQQTVEREQAGARVIQRMRQTLDLANIFNATTQELRQVVNCDRTLVYRFKPDWSGELVSESVAAGWRTLLLAQTFEPELTKAAVINPNCHARDLGNDTSLIQDSYLQSSQGGVYRRGTSHLAVSDVYTAGFDTCYLDLLESFQARAYVIVPIFCHSQLWGLLAAYQNSGPRHWETAEIQMVVQIGIQLGVAIQQAELLAQTQQQSKELQAAKEAADKANQAKSDFLANMSHELRTPLNAILGFAQLMHHAKGITSEYQQYLDIISRSGEHLLELINDILEMAKIEAGRSTLHETSFDLHRLLDNLTEMLQLKARSKGLQLTCIRTTDVPQLVKTDASKLRQVLINLLGNAIKFTDRGQVTLRVSLNQSHLTTDFTSQLTDSKSSSKTRLIFEVEDTGPGIAPDELNQLFEAFCQTAAGLKIAGGTGLGLPISQKFVQLMGGEITVESQLSRGSLFHFDIQVEAENSPPMATESSARQQISGLALGQPLYRILVVEDSSTNRFLLVRLLSQVGFAVEAVENGQEALAVWQHWQPHLIFMDMQMPVMDGYEATKRIKQSLSGPKTVVVALTASAFEEQRQDVFLAGCDDFVRKPFRKEALLATISQHLGVQYLYEELPALVNNSAAKAAQIATQKVDVSQQLAAMPTNWVAQLHYAASQCSDRLITELLQEIPTEFTALALTLTELSENFRFDQITTLTQSQEQ</sequence>
<evidence type="ECO:0000256" key="4">
    <source>
        <dbReference type="ARBA" id="ARBA00022553"/>
    </source>
</evidence>
<feature type="domain" description="Histidine kinase" evidence="11">
    <location>
        <begin position="427"/>
        <end position="662"/>
    </location>
</feature>
<dbReference type="RefSeq" id="WP_190441819.1">
    <property type="nucleotide sequence ID" value="NZ_JAMPKM010000008.1"/>
</dbReference>
<keyword evidence="6" id="KW-0418">Kinase</keyword>
<evidence type="ECO:0000259" key="13">
    <source>
        <dbReference type="PROSITE" id="PS50112"/>
    </source>
</evidence>
<feature type="domain" description="PAC" evidence="14">
    <location>
        <begin position="151"/>
        <end position="202"/>
    </location>
</feature>
<evidence type="ECO:0000256" key="9">
    <source>
        <dbReference type="SAM" id="Coils"/>
    </source>
</evidence>
<keyword evidence="9" id="KW-0175">Coiled coil</keyword>
<dbReference type="CDD" id="cd00130">
    <property type="entry name" value="PAS"/>
    <property type="match status" value="1"/>
</dbReference>
<dbReference type="NCBIfam" id="TIGR00229">
    <property type="entry name" value="sensory_box"/>
    <property type="match status" value="1"/>
</dbReference>
<comment type="catalytic activity">
    <reaction evidence="1">
        <text>ATP + protein L-histidine = ADP + protein N-phospho-L-histidine.</text>
        <dbReference type="EC" id="2.7.13.3"/>
    </reaction>
</comment>
<evidence type="ECO:0000256" key="1">
    <source>
        <dbReference type="ARBA" id="ARBA00000085"/>
    </source>
</evidence>
<keyword evidence="16" id="KW-1185">Reference proteome</keyword>
<dbReference type="InterPro" id="IPR013656">
    <property type="entry name" value="PAS_4"/>
</dbReference>
<dbReference type="EMBL" id="JAMPKM010000008">
    <property type="protein sequence ID" value="MEP0818377.1"/>
    <property type="molecule type" value="Genomic_DNA"/>
</dbReference>
<accession>A0ABV0J9B7</accession>
<evidence type="ECO:0000256" key="3">
    <source>
        <dbReference type="ARBA" id="ARBA00012438"/>
    </source>
</evidence>
<dbReference type="Pfam" id="PF01590">
    <property type="entry name" value="GAF"/>
    <property type="match status" value="1"/>
</dbReference>
<evidence type="ECO:0000256" key="8">
    <source>
        <dbReference type="PROSITE-ProRule" id="PRU00169"/>
    </source>
</evidence>
<gene>
    <name evidence="15" type="ORF">NC998_14850</name>
</gene>
<dbReference type="Gene3D" id="3.30.565.10">
    <property type="entry name" value="Histidine kinase-like ATPase, C-terminal domain"/>
    <property type="match status" value="1"/>
</dbReference>
<dbReference type="InterPro" id="IPR004358">
    <property type="entry name" value="Sig_transdc_His_kin-like_C"/>
</dbReference>
<dbReference type="InterPro" id="IPR035965">
    <property type="entry name" value="PAS-like_dom_sf"/>
</dbReference>
<name>A0ABV0J9B7_9CYAN</name>
<dbReference type="InterPro" id="IPR011006">
    <property type="entry name" value="CheY-like_superfamily"/>
</dbReference>
<organism evidence="15 16">
    <name type="scientific">Trichocoleus desertorum GB2-A4</name>
    <dbReference type="NCBI Taxonomy" id="2933944"/>
    <lineage>
        <taxon>Bacteria</taxon>
        <taxon>Bacillati</taxon>
        <taxon>Cyanobacteriota</taxon>
        <taxon>Cyanophyceae</taxon>
        <taxon>Leptolyngbyales</taxon>
        <taxon>Trichocoleusaceae</taxon>
        <taxon>Trichocoleus</taxon>
    </lineage>
</organism>
<dbReference type="PRINTS" id="PR00344">
    <property type="entry name" value="BCTRLSENSOR"/>
</dbReference>
<dbReference type="PROSITE" id="PS50113">
    <property type="entry name" value="PAC"/>
    <property type="match status" value="1"/>
</dbReference>
<dbReference type="InterPro" id="IPR003594">
    <property type="entry name" value="HATPase_dom"/>
</dbReference>
<dbReference type="Pfam" id="PF08448">
    <property type="entry name" value="PAS_4"/>
    <property type="match status" value="1"/>
</dbReference>
<comment type="similarity">
    <text evidence="2">In the N-terminal section; belongs to the phytochrome family.</text>
</comment>
<dbReference type="SMART" id="SM00091">
    <property type="entry name" value="PAS"/>
    <property type="match status" value="1"/>
</dbReference>
<dbReference type="InterPro" id="IPR029016">
    <property type="entry name" value="GAF-like_dom_sf"/>
</dbReference>
<proteinExistence type="inferred from homology"/>
<evidence type="ECO:0000259" key="11">
    <source>
        <dbReference type="PROSITE" id="PS50109"/>
    </source>
</evidence>
<evidence type="ECO:0000313" key="16">
    <source>
        <dbReference type="Proteomes" id="UP001464891"/>
    </source>
</evidence>
<protein>
    <recommendedName>
        <fullName evidence="3">histidine kinase</fullName>
        <ecNumber evidence="3">2.7.13.3</ecNumber>
    </recommendedName>
</protein>
<dbReference type="Pfam" id="PF02518">
    <property type="entry name" value="HATPase_c"/>
    <property type="match status" value="1"/>
</dbReference>
<evidence type="ECO:0000256" key="5">
    <source>
        <dbReference type="ARBA" id="ARBA00022679"/>
    </source>
</evidence>
<dbReference type="SUPFAM" id="SSF55874">
    <property type="entry name" value="ATPase domain of HSP90 chaperone/DNA topoisomerase II/histidine kinase"/>
    <property type="match status" value="1"/>
</dbReference>
<dbReference type="InterPro" id="IPR036097">
    <property type="entry name" value="HisK_dim/P_sf"/>
</dbReference>
<dbReference type="EC" id="2.7.13.3" evidence="3"/>
<dbReference type="PROSITE" id="PS50110">
    <property type="entry name" value="RESPONSE_REGULATORY"/>
    <property type="match status" value="1"/>
</dbReference>
<dbReference type="InterPro" id="IPR001789">
    <property type="entry name" value="Sig_transdc_resp-reg_receiver"/>
</dbReference>
<dbReference type="InterPro" id="IPR036890">
    <property type="entry name" value="HATPase_C_sf"/>
</dbReference>
<dbReference type="InterPro" id="IPR016132">
    <property type="entry name" value="Phyto_chromo_attachment"/>
</dbReference>
<dbReference type="InterPro" id="IPR000014">
    <property type="entry name" value="PAS"/>
</dbReference>
<evidence type="ECO:0000259" key="14">
    <source>
        <dbReference type="PROSITE" id="PS50113"/>
    </source>
</evidence>
<dbReference type="SUPFAM" id="SSF47384">
    <property type="entry name" value="Homodimeric domain of signal transducing histidine kinase"/>
    <property type="match status" value="1"/>
</dbReference>
<dbReference type="CDD" id="cd17546">
    <property type="entry name" value="REC_hyHK_CKI1_RcsC-like"/>
    <property type="match status" value="1"/>
</dbReference>
<dbReference type="InterPro" id="IPR003661">
    <property type="entry name" value="HisK_dim/P_dom"/>
</dbReference>
<keyword evidence="4 8" id="KW-0597">Phosphoprotein</keyword>
<evidence type="ECO:0000256" key="6">
    <source>
        <dbReference type="ARBA" id="ARBA00022777"/>
    </source>
</evidence>
<dbReference type="PROSITE" id="PS50109">
    <property type="entry name" value="HIS_KIN"/>
    <property type="match status" value="1"/>
</dbReference>
<dbReference type="PROSITE" id="PS50046">
    <property type="entry name" value="PHYTOCHROME_2"/>
    <property type="match status" value="1"/>
</dbReference>
<feature type="domain" description="PAS" evidence="13">
    <location>
        <begin position="78"/>
        <end position="129"/>
    </location>
</feature>
<dbReference type="Gene3D" id="1.10.287.130">
    <property type="match status" value="1"/>
</dbReference>
<evidence type="ECO:0000256" key="7">
    <source>
        <dbReference type="ARBA" id="ARBA00023012"/>
    </source>
</evidence>
<dbReference type="Gene3D" id="3.40.50.2300">
    <property type="match status" value="1"/>
</dbReference>
<dbReference type="InterPro" id="IPR000700">
    <property type="entry name" value="PAS-assoc_C"/>
</dbReference>
<evidence type="ECO:0000256" key="2">
    <source>
        <dbReference type="ARBA" id="ARBA00006402"/>
    </source>
</evidence>
<keyword evidence="5" id="KW-0808">Transferase</keyword>
<keyword evidence="7" id="KW-0902">Two-component regulatory system</keyword>
<feature type="domain" description="Phytochrome chromophore attachment site" evidence="10">
    <location>
        <begin position="222"/>
        <end position="386"/>
    </location>
</feature>
<dbReference type="Gene3D" id="3.30.450.20">
    <property type="entry name" value="PAS domain"/>
    <property type="match status" value="1"/>
</dbReference>
<feature type="domain" description="Response regulatory" evidence="12">
    <location>
        <begin position="689"/>
        <end position="805"/>
    </location>
</feature>
<dbReference type="InterPro" id="IPR005467">
    <property type="entry name" value="His_kinase_dom"/>
</dbReference>
<dbReference type="Pfam" id="PF00512">
    <property type="entry name" value="HisKA"/>
    <property type="match status" value="1"/>
</dbReference>
<feature type="modified residue" description="4-aspartylphosphate" evidence="8">
    <location>
        <position position="738"/>
    </location>
</feature>
<dbReference type="SMART" id="SM00065">
    <property type="entry name" value="GAF"/>
    <property type="match status" value="1"/>
</dbReference>
<evidence type="ECO:0000259" key="12">
    <source>
        <dbReference type="PROSITE" id="PS50110"/>
    </source>
</evidence>
<dbReference type="CDD" id="cd00082">
    <property type="entry name" value="HisKA"/>
    <property type="match status" value="1"/>
</dbReference>
<reference evidence="15 16" key="1">
    <citation type="submission" date="2022-04" db="EMBL/GenBank/DDBJ databases">
        <title>Positive selection, recombination, and allopatry shape intraspecific diversity of widespread and dominant cyanobacteria.</title>
        <authorList>
            <person name="Wei J."/>
            <person name="Shu W."/>
            <person name="Hu C."/>
        </authorList>
    </citation>
    <scope>NUCLEOTIDE SEQUENCE [LARGE SCALE GENOMIC DNA]</scope>
    <source>
        <strain evidence="15 16">GB2-A4</strain>
    </source>
</reference>
<dbReference type="SUPFAM" id="SSF55785">
    <property type="entry name" value="PYP-like sensor domain (PAS domain)"/>
    <property type="match status" value="1"/>
</dbReference>
<dbReference type="PANTHER" id="PTHR43047">
    <property type="entry name" value="TWO-COMPONENT HISTIDINE PROTEIN KINASE"/>
    <property type="match status" value="1"/>
</dbReference>
<dbReference type="CDD" id="cd16922">
    <property type="entry name" value="HATPase_EvgS-ArcB-TorS-like"/>
    <property type="match status" value="1"/>
</dbReference>